<feature type="domain" description="AAA" evidence="1">
    <location>
        <begin position="18"/>
        <end position="142"/>
    </location>
</feature>
<evidence type="ECO:0000313" key="3">
    <source>
        <dbReference type="EMBL" id="TWI84539.1"/>
    </source>
</evidence>
<protein>
    <recommendedName>
        <fullName evidence="5">AAA+ ATPase domain-containing protein</fullName>
    </recommendedName>
</protein>
<evidence type="ECO:0000313" key="4">
    <source>
        <dbReference type="Proteomes" id="UP000316778"/>
    </source>
</evidence>
<dbReference type="PANTHER" id="PTHR43566">
    <property type="entry name" value="CONSERVED PROTEIN"/>
    <property type="match status" value="1"/>
</dbReference>
<evidence type="ECO:0000259" key="2">
    <source>
        <dbReference type="Pfam" id="PF13635"/>
    </source>
</evidence>
<reference evidence="3 4" key="1">
    <citation type="journal article" date="2013" name="Stand. Genomic Sci.">
        <title>Genomic Encyclopedia of Type Strains, Phase I: The one thousand microbial genomes (KMG-I) project.</title>
        <authorList>
            <person name="Kyrpides N.C."/>
            <person name="Woyke T."/>
            <person name="Eisen J.A."/>
            <person name="Garrity G."/>
            <person name="Lilburn T.G."/>
            <person name="Beck B.J."/>
            <person name="Whitman W.B."/>
            <person name="Hugenholtz P."/>
            <person name="Klenk H.P."/>
        </authorList>
    </citation>
    <scope>NUCLEOTIDE SEQUENCE [LARGE SCALE GENOMIC DNA]</scope>
    <source>
        <strain evidence="3 4">DSM 13484</strain>
    </source>
</reference>
<dbReference type="InterPro" id="IPR025420">
    <property type="entry name" value="DUF4143"/>
</dbReference>
<dbReference type="Pfam" id="PF13635">
    <property type="entry name" value="DUF4143"/>
    <property type="match status" value="1"/>
</dbReference>
<dbReference type="AlphaFoldDB" id="A0A562STC1"/>
<dbReference type="EMBL" id="VLLG01000005">
    <property type="protein sequence ID" value="TWI84539.1"/>
    <property type="molecule type" value="Genomic_DNA"/>
</dbReference>
<dbReference type="InterPro" id="IPR041682">
    <property type="entry name" value="AAA_14"/>
</dbReference>
<keyword evidence="4" id="KW-1185">Reference proteome</keyword>
<feature type="domain" description="DUF4143" evidence="2">
    <location>
        <begin position="186"/>
        <end position="343"/>
    </location>
</feature>
<dbReference type="Proteomes" id="UP000316778">
    <property type="component" value="Unassembled WGS sequence"/>
</dbReference>
<gene>
    <name evidence="3" type="ORF">LX66_4909</name>
</gene>
<evidence type="ECO:0000259" key="1">
    <source>
        <dbReference type="Pfam" id="PF13173"/>
    </source>
</evidence>
<dbReference type="Gene3D" id="3.40.50.300">
    <property type="entry name" value="P-loop containing nucleotide triphosphate hydrolases"/>
    <property type="match status" value="1"/>
</dbReference>
<sequence>MIPRDLEDKLHNALKNMPVVALVGPRQVGKTTLALQIVQDNIRKKSSYLDLELDTDLSKLSDTEGYLKLFKNQLLIIDEVQRKPDLFRVLRGLVDIRKRAGEKAGQFLLLGSASRDLLQQSSETLAGRIRYLELSPFSVMETYKNDPLGFNPLKLWFRGGFPDSYLATTDDESWEWRSDFISSYVERDIPLMGPQVSATRMKTFWSMLAHYHGQQIVLSEIGKSLEVSHTTIRSYLDILTDFYMVRQVQPWAGNTKKRLIKSPKIYLRDTGILHKLLNISDFDSLLGHPVVGASWEGFVAENIIVNLSNKWRYSYYRTTTQTEIDLVLEGPGSQVWAIEIKRSAAPTIRKTFHTACEDIGATRKFVVYSGMERFPMPEKTEAIGLIDFLKLIKALDTPTT</sequence>
<dbReference type="PANTHER" id="PTHR43566:SF2">
    <property type="entry name" value="DUF4143 DOMAIN-CONTAINING PROTEIN"/>
    <property type="match status" value="1"/>
</dbReference>
<dbReference type="OrthoDB" id="9778168at2"/>
<organism evidence="3 4">
    <name type="scientific">Chitinophaga japonensis</name>
    <name type="common">Flexibacter japonensis</name>
    <dbReference type="NCBI Taxonomy" id="104662"/>
    <lineage>
        <taxon>Bacteria</taxon>
        <taxon>Pseudomonadati</taxon>
        <taxon>Bacteroidota</taxon>
        <taxon>Chitinophagia</taxon>
        <taxon>Chitinophagales</taxon>
        <taxon>Chitinophagaceae</taxon>
        <taxon>Chitinophaga</taxon>
    </lineage>
</organism>
<comment type="caution">
    <text evidence="3">The sequence shown here is derived from an EMBL/GenBank/DDBJ whole genome shotgun (WGS) entry which is preliminary data.</text>
</comment>
<dbReference type="Pfam" id="PF13173">
    <property type="entry name" value="AAA_14"/>
    <property type="match status" value="1"/>
</dbReference>
<dbReference type="InterPro" id="IPR027417">
    <property type="entry name" value="P-loop_NTPase"/>
</dbReference>
<dbReference type="SUPFAM" id="SSF52540">
    <property type="entry name" value="P-loop containing nucleoside triphosphate hydrolases"/>
    <property type="match status" value="1"/>
</dbReference>
<dbReference type="RefSeq" id="WP_145718275.1">
    <property type="nucleotide sequence ID" value="NZ_BAAAFY010000002.1"/>
</dbReference>
<proteinExistence type="predicted"/>
<accession>A0A562STC1</accession>
<name>A0A562STC1_CHIJA</name>
<evidence type="ECO:0008006" key="5">
    <source>
        <dbReference type="Google" id="ProtNLM"/>
    </source>
</evidence>
<dbReference type="CDD" id="cd00009">
    <property type="entry name" value="AAA"/>
    <property type="match status" value="1"/>
</dbReference>